<feature type="compositionally biased region" description="Low complexity" evidence="5">
    <location>
        <begin position="336"/>
        <end position="365"/>
    </location>
</feature>
<gene>
    <name evidence="7" type="ORF">KCU76_g2389</name>
</gene>
<dbReference type="OrthoDB" id="437457at2759"/>
<dbReference type="Proteomes" id="UP000779574">
    <property type="component" value="Unassembled WGS sequence"/>
</dbReference>
<evidence type="ECO:0000256" key="1">
    <source>
        <dbReference type="ARBA" id="ARBA00022723"/>
    </source>
</evidence>
<name>A0A9P8ET14_AURME</name>
<evidence type="ECO:0000256" key="4">
    <source>
        <dbReference type="PROSITE-ProRule" id="PRU00134"/>
    </source>
</evidence>
<evidence type="ECO:0000313" key="8">
    <source>
        <dbReference type="Proteomes" id="UP000779574"/>
    </source>
</evidence>
<comment type="caution">
    <text evidence="7">The sequence shown here is derived from an EMBL/GenBank/DDBJ whole genome shotgun (WGS) entry which is preliminary data.</text>
</comment>
<evidence type="ECO:0000313" key="7">
    <source>
        <dbReference type="EMBL" id="KAG9698284.1"/>
    </source>
</evidence>
<dbReference type="EMBL" id="JAHFXF010000057">
    <property type="protein sequence ID" value="KAG9698284.1"/>
    <property type="molecule type" value="Genomic_DNA"/>
</dbReference>
<organism evidence="7 8">
    <name type="scientific">Aureobasidium melanogenum</name>
    <name type="common">Aureobasidium pullulans var. melanogenum</name>
    <dbReference type="NCBI Taxonomy" id="46634"/>
    <lineage>
        <taxon>Eukaryota</taxon>
        <taxon>Fungi</taxon>
        <taxon>Dikarya</taxon>
        <taxon>Ascomycota</taxon>
        <taxon>Pezizomycotina</taxon>
        <taxon>Dothideomycetes</taxon>
        <taxon>Dothideomycetidae</taxon>
        <taxon>Dothideales</taxon>
        <taxon>Saccotheciaceae</taxon>
        <taxon>Aureobasidium</taxon>
    </lineage>
</organism>
<feature type="non-terminal residue" evidence="7">
    <location>
        <position position="1"/>
    </location>
</feature>
<evidence type="ECO:0000259" key="6">
    <source>
        <dbReference type="PROSITE" id="PS50865"/>
    </source>
</evidence>
<dbReference type="PROSITE" id="PS50865">
    <property type="entry name" value="ZF_MYND_2"/>
    <property type="match status" value="1"/>
</dbReference>
<protein>
    <recommendedName>
        <fullName evidence="6">MYND-type domain-containing protein</fullName>
    </recommendedName>
</protein>
<feature type="domain" description="MYND-type" evidence="6">
    <location>
        <begin position="6"/>
        <end position="47"/>
    </location>
</feature>
<dbReference type="GO" id="GO:0008270">
    <property type="term" value="F:zinc ion binding"/>
    <property type="evidence" value="ECO:0007669"/>
    <property type="project" value="UniProtKB-KW"/>
</dbReference>
<proteinExistence type="predicted"/>
<keyword evidence="3" id="KW-0862">Zinc</keyword>
<evidence type="ECO:0000256" key="3">
    <source>
        <dbReference type="ARBA" id="ARBA00022833"/>
    </source>
</evidence>
<dbReference type="AlphaFoldDB" id="A0A9P8ET14"/>
<dbReference type="InterPro" id="IPR002893">
    <property type="entry name" value="Znf_MYND"/>
</dbReference>
<reference evidence="7" key="1">
    <citation type="journal article" date="2021" name="J Fungi (Basel)">
        <title>Virulence traits and population genomics of the black yeast Aureobasidium melanogenum.</title>
        <authorList>
            <person name="Cernosa A."/>
            <person name="Sun X."/>
            <person name="Gostincar C."/>
            <person name="Fang C."/>
            <person name="Gunde-Cimerman N."/>
            <person name="Song Z."/>
        </authorList>
    </citation>
    <scope>NUCLEOTIDE SEQUENCE</scope>
    <source>
        <strain evidence="7">EXF-9911</strain>
    </source>
</reference>
<evidence type="ECO:0000256" key="2">
    <source>
        <dbReference type="ARBA" id="ARBA00022771"/>
    </source>
</evidence>
<reference evidence="7" key="2">
    <citation type="submission" date="2021-08" db="EMBL/GenBank/DDBJ databases">
        <authorList>
            <person name="Gostincar C."/>
            <person name="Sun X."/>
            <person name="Song Z."/>
            <person name="Gunde-Cimerman N."/>
        </authorList>
    </citation>
    <scope>NUCLEOTIDE SEQUENCE</scope>
    <source>
        <strain evidence="7">EXF-9911</strain>
    </source>
</reference>
<keyword evidence="2 4" id="KW-0863">Zinc-finger</keyword>
<accession>A0A9P8ET14</accession>
<evidence type="ECO:0000256" key="5">
    <source>
        <dbReference type="SAM" id="MobiDB-lite"/>
    </source>
</evidence>
<keyword evidence="1" id="KW-0479">Metal-binding</keyword>
<dbReference type="Gene3D" id="6.10.140.2220">
    <property type="match status" value="1"/>
</dbReference>
<sequence length="431" mass="48306">MASFQTKRCASGCCFKDGTLHCAKCTVTFYCSKTCQKDHWTKHKKHCSAHKPMPEGTFEFLKLNRDIRDKVYEDLLVARYTPDQQAKHDSLTDLMNTISDRLGIRNSLDQLEERLMLSPGMPLWGVEGYQPLVNARGLLNANKQINEELTSTLFTKNTFLIPVGEQFRYQITGQLFSYRLAPSSLAQIKHLVVSVSAHFHIKHPRHSDGVAALKHNFNHVVKSLNMLGNTLESLTIRFNSCFHGEAEELRAYIDPLLTNPTARPVQMLREDNTIFTFTHNNIRQFYTSGFDLGDAFEKLNTPVKNFKVYGDLPGEVVNRLNRKFGVAVEAGAVPHNNDGNNDGGPLPAISKPPSSSTASAKPTAPHCDPPGQSCNSLADIVKSMVEKNPGDQKMAELAERLARRPIRSREVNAMLFGPPTPEELEMIRQMK</sequence>
<feature type="region of interest" description="Disordered" evidence="5">
    <location>
        <begin position="332"/>
        <end position="372"/>
    </location>
</feature>
<dbReference type="PROSITE" id="PS01360">
    <property type="entry name" value="ZF_MYND_1"/>
    <property type="match status" value="1"/>
</dbReference>
<dbReference type="SUPFAM" id="SSF144232">
    <property type="entry name" value="HIT/MYND zinc finger-like"/>
    <property type="match status" value="1"/>
</dbReference>
<dbReference type="Pfam" id="PF01753">
    <property type="entry name" value="zf-MYND"/>
    <property type="match status" value="1"/>
</dbReference>